<organism evidence="1 2">
    <name type="scientific">Aphis glycines</name>
    <name type="common">Soybean aphid</name>
    <dbReference type="NCBI Taxonomy" id="307491"/>
    <lineage>
        <taxon>Eukaryota</taxon>
        <taxon>Metazoa</taxon>
        <taxon>Ecdysozoa</taxon>
        <taxon>Arthropoda</taxon>
        <taxon>Hexapoda</taxon>
        <taxon>Insecta</taxon>
        <taxon>Pterygota</taxon>
        <taxon>Neoptera</taxon>
        <taxon>Paraneoptera</taxon>
        <taxon>Hemiptera</taxon>
        <taxon>Sternorrhyncha</taxon>
        <taxon>Aphidomorpha</taxon>
        <taxon>Aphidoidea</taxon>
        <taxon>Aphididae</taxon>
        <taxon>Aphidini</taxon>
        <taxon>Aphis</taxon>
        <taxon>Aphis</taxon>
    </lineage>
</organism>
<proteinExistence type="predicted"/>
<evidence type="ECO:0000313" key="2">
    <source>
        <dbReference type="Proteomes" id="UP000475862"/>
    </source>
</evidence>
<gene>
    <name evidence="1" type="ORF">AGLY_006992</name>
</gene>
<evidence type="ECO:0000313" key="1">
    <source>
        <dbReference type="EMBL" id="KAE9536590.1"/>
    </source>
</evidence>
<comment type="caution">
    <text evidence="1">The sequence shown here is derived from an EMBL/GenBank/DDBJ whole genome shotgun (WGS) entry which is preliminary data.</text>
</comment>
<name>A0A6G0TPB8_APHGL</name>
<dbReference type="Proteomes" id="UP000475862">
    <property type="component" value="Unassembled WGS sequence"/>
</dbReference>
<keyword evidence="2" id="KW-1185">Reference proteome</keyword>
<sequence>MKKFINLRFSIDLVGVLCSVSPTIKLHIECSINYYLFPEQNVEYLFWTSKPEIFLIMVCLVQIRSKIKSKVPTYKYNLQSFSIKNITNKSSNLNIDLRLSVVSVGFLSSFLLNISTSLEEANNCGRDNVEERGGPYDYIYLHYNYTNHMRFYYKNKYLLKERLSTLHADTSVHVCVLFLLNIVDIRMPMSIWCIRIKKKIKIKPVAITTICYKQSPSQMVTF</sequence>
<protein>
    <submittedName>
        <fullName evidence="1">Uncharacterized protein</fullName>
    </submittedName>
</protein>
<reference evidence="1 2" key="1">
    <citation type="submission" date="2019-08" db="EMBL/GenBank/DDBJ databases">
        <title>The genome of the soybean aphid Biotype 1, its phylome, world population structure and adaptation to the North American continent.</title>
        <authorList>
            <person name="Giordano R."/>
            <person name="Donthu R.K."/>
            <person name="Hernandez A.G."/>
            <person name="Wright C.L."/>
            <person name="Zimin A.V."/>
        </authorList>
    </citation>
    <scope>NUCLEOTIDE SEQUENCE [LARGE SCALE GENOMIC DNA]</scope>
    <source>
        <tissue evidence="1">Whole aphids</tissue>
    </source>
</reference>
<accession>A0A6G0TPB8</accession>
<dbReference type="AlphaFoldDB" id="A0A6G0TPB8"/>
<dbReference type="EMBL" id="VYZN01000022">
    <property type="protein sequence ID" value="KAE9536590.1"/>
    <property type="molecule type" value="Genomic_DNA"/>
</dbReference>